<feature type="domain" description="Thioredoxin" evidence="2">
    <location>
        <begin position="113"/>
        <end position="227"/>
    </location>
</feature>
<keyword evidence="1" id="KW-1133">Transmembrane helix</keyword>
<dbReference type="InterPro" id="IPR036249">
    <property type="entry name" value="Thioredoxin-like_sf"/>
</dbReference>
<dbReference type="InterPro" id="IPR042418">
    <property type="entry name" value="TXNDC15"/>
</dbReference>
<sequence>MIFFKILVLIVVVTFGMSIVTAIELKGLQFLIKLISGDFMESKKKIEAPTPNIKSPNGNIRGYTTYSFIDRIVNQNSKICLRDDDLLTELNDTKPYVGRKSVKCIPFKGNGTLLMIDSIKELALLLQPNGNSTKRTEPGNCALILFYTKSCPGSAMVAPHFNALPRQFPNLKIAAIDALKHYSLNSDFGIIGLPTIMIFHQGRPLVKYNETSYSVKNFIKFIHRYTNLEAYKLNAAYVTSDDFNGPLSNKVVYERDIWLWVAWLFIIACACYYFSRSRLYNQIVEMIKRTWRESEAQHEHQN</sequence>
<accession>A0A336ML06</accession>
<dbReference type="AlphaFoldDB" id="A0A336ML06"/>
<dbReference type="SUPFAM" id="SSF52833">
    <property type="entry name" value="Thioredoxin-like"/>
    <property type="match status" value="1"/>
</dbReference>
<protein>
    <submittedName>
        <fullName evidence="4">CSON002622 protein</fullName>
    </submittedName>
</protein>
<reference evidence="4" key="2">
    <citation type="submission" date="2018-07" db="EMBL/GenBank/DDBJ databases">
        <authorList>
            <person name="Quirk P.G."/>
            <person name="Krulwich T.A."/>
        </authorList>
    </citation>
    <scope>NUCLEOTIDE SEQUENCE</scope>
</reference>
<evidence type="ECO:0000313" key="4">
    <source>
        <dbReference type="EMBL" id="SSX30555.1"/>
    </source>
</evidence>
<dbReference type="GO" id="GO:0060271">
    <property type="term" value="P:cilium assembly"/>
    <property type="evidence" value="ECO:0007669"/>
    <property type="project" value="TreeGrafter"/>
</dbReference>
<feature type="transmembrane region" description="Helical" evidence="1">
    <location>
        <begin position="257"/>
        <end position="275"/>
    </location>
</feature>
<dbReference type="PANTHER" id="PTHR14684">
    <property type="entry name" value="THIOREDOXIN DOMAIN-CONTAINING PROTEIN 15"/>
    <property type="match status" value="1"/>
</dbReference>
<dbReference type="VEuPathDB" id="VectorBase:CSON002622"/>
<proteinExistence type="predicted"/>
<dbReference type="EMBL" id="UFQS01001435">
    <property type="protein sequence ID" value="SSX10877.1"/>
    <property type="molecule type" value="Genomic_DNA"/>
</dbReference>
<dbReference type="Gene3D" id="3.40.30.10">
    <property type="entry name" value="Glutaredoxin"/>
    <property type="match status" value="1"/>
</dbReference>
<dbReference type="GO" id="GO:0005929">
    <property type="term" value="C:cilium"/>
    <property type="evidence" value="ECO:0007669"/>
    <property type="project" value="TreeGrafter"/>
</dbReference>
<name>A0A336ML06_CULSO</name>
<organism evidence="4">
    <name type="scientific">Culicoides sonorensis</name>
    <name type="common">Biting midge</name>
    <dbReference type="NCBI Taxonomy" id="179676"/>
    <lineage>
        <taxon>Eukaryota</taxon>
        <taxon>Metazoa</taxon>
        <taxon>Ecdysozoa</taxon>
        <taxon>Arthropoda</taxon>
        <taxon>Hexapoda</taxon>
        <taxon>Insecta</taxon>
        <taxon>Pterygota</taxon>
        <taxon>Neoptera</taxon>
        <taxon>Endopterygota</taxon>
        <taxon>Diptera</taxon>
        <taxon>Nematocera</taxon>
        <taxon>Chironomoidea</taxon>
        <taxon>Ceratopogonidae</taxon>
        <taxon>Ceratopogoninae</taxon>
        <taxon>Culicoides</taxon>
        <taxon>Monoculicoides</taxon>
    </lineage>
</organism>
<keyword evidence="1" id="KW-0812">Transmembrane</keyword>
<dbReference type="InterPro" id="IPR013766">
    <property type="entry name" value="Thioredoxin_domain"/>
</dbReference>
<dbReference type="EMBL" id="UFQT01001435">
    <property type="protein sequence ID" value="SSX30555.1"/>
    <property type="molecule type" value="Genomic_DNA"/>
</dbReference>
<dbReference type="PROSITE" id="PS51352">
    <property type="entry name" value="THIOREDOXIN_2"/>
    <property type="match status" value="1"/>
</dbReference>
<gene>
    <name evidence="4" type="primary">CSON002622</name>
</gene>
<keyword evidence="1" id="KW-0472">Membrane</keyword>
<reference evidence="3" key="1">
    <citation type="submission" date="2018-04" db="EMBL/GenBank/DDBJ databases">
        <authorList>
            <person name="Go L.Y."/>
            <person name="Mitchell J.A."/>
        </authorList>
    </citation>
    <scope>NUCLEOTIDE SEQUENCE</scope>
    <source>
        <tissue evidence="3">Whole organism</tissue>
    </source>
</reference>
<evidence type="ECO:0000259" key="2">
    <source>
        <dbReference type="PROSITE" id="PS51352"/>
    </source>
</evidence>
<dbReference type="PANTHER" id="PTHR14684:SF2">
    <property type="entry name" value="THIOREDOXIN DOMAIN-CONTAINING PROTEIN 15"/>
    <property type="match status" value="1"/>
</dbReference>
<evidence type="ECO:0000313" key="3">
    <source>
        <dbReference type="EMBL" id="SSX10877.1"/>
    </source>
</evidence>
<dbReference type="Pfam" id="PF00085">
    <property type="entry name" value="Thioredoxin"/>
    <property type="match status" value="1"/>
</dbReference>
<evidence type="ECO:0000256" key="1">
    <source>
        <dbReference type="SAM" id="Phobius"/>
    </source>
</evidence>